<reference evidence="1 2" key="1">
    <citation type="submission" date="2019-06" db="EMBL/GenBank/DDBJ databases">
        <title>WGS assembly of Gossypium darwinii.</title>
        <authorList>
            <person name="Chen Z.J."/>
            <person name="Sreedasyam A."/>
            <person name="Ando A."/>
            <person name="Song Q."/>
            <person name="De L."/>
            <person name="Hulse-Kemp A."/>
            <person name="Ding M."/>
            <person name="Ye W."/>
            <person name="Kirkbride R."/>
            <person name="Jenkins J."/>
            <person name="Plott C."/>
            <person name="Lovell J."/>
            <person name="Lin Y.-M."/>
            <person name="Vaughn R."/>
            <person name="Liu B."/>
            <person name="Li W."/>
            <person name="Simpson S."/>
            <person name="Scheffler B."/>
            <person name="Saski C."/>
            <person name="Grover C."/>
            <person name="Hu G."/>
            <person name="Conover J."/>
            <person name="Carlson J."/>
            <person name="Shu S."/>
            <person name="Boston L."/>
            <person name="Williams M."/>
            <person name="Peterson D."/>
            <person name="Mcgee K."/>
            <person name="Jones D."/>
            <person name="Wendel J."/>
            <person name="Stelly D."/>
            <person name="Grimwood J."/>
            <person name="Schmutz J."/>
        </authorList>
    </citation>
    <scope>NUCLEOTIDE SEQUENCE [LARGE SCALE GENOMIC DNA]</scope>
    <source>
        <strain evidence="1">1808015.09</strain>
    </source>
</reference>
<sequence>MIAKNQKDSITLFIRFGFNREETPIYTNGLRFSPRVFFSLQVPVADSGGRGVRVGVADARHAALGFGGIFLPKMLMLSGLGF</sequence>
<gene>
    <name evidence="1" type="ORF">ES288_A08G238200v1</name>
</gene>
<evidence type="ECO:0000313" key="1">
    <source>
        <dbReference type="EMBL" id="TYH07495.1"/>
    </source>
</evidence>
<dbReference type="EMBL" id="CM017695">
    <property type="protein sequence ID" value="TYH07495.1"/>
    <property type="molecule type" value="Genomic_DNA"/>
</dbReference>
<accession>A0A5D2FMV4</accession>
<evidence type="ECO:0000313" key="2">
    <source>
        <dbReference type="Proteomes" id="UP000323506"/>
    </source>
</evidence>
<dbReference type="AlphaFoldDB" id="A0A5D2FMV4"/>
<name>A0A5D2FMV4_GOSDA</name>
<organism evidence="1 2">
    <name type="scientific">Gossypium darwinii</name>
    <name type="common">Darwin's cotton</name>
    <name type="synonym">Gossypium barbadense var. darwinii</name>
    <dbReference type="NCBI Taxonomy" id="34276"/>
    <lineage>
        <taxon>Eukaryota</taxon>
        <taxon>Viridiplantae</taxon>
        <taxon>Streptophyta</taxon>
        <taxon>Embryophyta</taxon>
        <taxon>Tracheophyta</taxon>
        <taxon>Spermatophyta</taxon>
        <taxon>Magnoliopsida</taxon>
        <taxon>eudicotyledons</taxon>
        <taxon>Gunneridae</taxon>
        <taxon>Pentapetalae</taxon>
        <taxon>rosids</taxon>
        <taxon>malvids</taxon>
        <taxon>Malvales</taxon>
        <taxon>Malvaceae</taxon>
        <taxon>Malvoideae</taxon>
        <taxon>Gossypium</taxon>
    </lineage>
</organism>
<protein>
    <submittedName>
        <fullName evidence="1">Uncharacterized protein</fullName>
    </submittedName>
</protein>
<keyword evidence="2" id="KW-1185">Reference proteome</keyword>
<dbReference type="Proteomes" id="UP000323506">
    <property type="component" value="Chromosome A08"/>
</dbReference>
<proteinExistence type="predicted"/>